<dbReference type="Pfam" id="PF00285">
    <property type="entry name" value="Citrate_synt"/>
    <property type="match status" value="1"/>
</dbReference>
<dbReference type="GO" id="GO:0036440">
    <property type="term" value="F:citrate synthase activity"/>
    <property type="evidence" value="ECO:0007669"/>
    <property type="project" value="UniProtKB-EC"/>
</dbReference>
<dbReference type="Gene3D" id="1.10.580.10">
    <property type="entry name" value="Citrate Synthase, domain 1"/>
    <property type="match status" value="1"/>
</dbReference>
<evidence type="ECO:0000256" key="2">
    <source>
        <dbReference type="ARBA" id="ARBA00010566"/>
    </source>
</evidence>
<dbReference type="InterPro" id="IPR002020">
    <property type="entry name" value="Citrate_synthase"/>
</dbReference>
<gene>
    <name evidence="11" type="primary">gltA</name>
    <name evidence="11" type="ORF">FGKAn22_13560</name>
</gene>
<comment type="pathway">
    <text evidence="1 9">Carbohydrate metabolism; tricarboxylic acid cycle; isocitrate from oxaloacetate: step 1/2.</text>
</comment>
<evidence type="ECO:0000256" key="7">
    <source>
        <dbReference type="PIRNR" id="PIRNR001369"/>
    </source>
</evidence>
<dbReference type="PIRSF" id="PIRSF001369">
    <property type="entry name" value="Citrate_synth"/>
    <property type="match status" value="1"/>
</dbReference>
<dbReference type="PRINTS" id="PR00143">
    <property type="entry name" value="CITRTSNTHASE"/>
</dbReference>
<dbReference type="InterPro" id="IPR016143">
    <property type="entry name" value="Citrate_synth-like_sm_a-sub"/>
</dbReference>
<dbReference type="InterPro" id="IPR024176">
    <property type="entry name" value="Citrate_synthase_bac-typ"/>
</dbReference>
<dbReference type="InterPro" id="IPR019810">
    <property type="entry name" value="Citrate_synthase_AS"/>
</dbReference>
<dbReference type="PANTHER" id="PTHR42871">
    <property type="entry name" value="CITRATE SYNTHASE"/>
    <property type="match status" value="1"/>
</dbReference>
<dbReference type="RefSeq" id="WP_212784904.1">
    <property type="nucleotide sequence ID" value="NZ_AP019536.1"/>
</dbReference>
<evidence type="ECO:0000256" key="6">
    <source>
        <dbReference type="NCBIfam" id="TIGR01798"/>
    </source>
</evidence>
<accession>A0AAN1VZP7</accession>
<feature type="active site" evidence="8">
    <location>
        <position position="306"/>
    </location>
</feature>
<name>A0AAN1VZP7_9PROT</name>
<proteinExistence type="inferred from homology"/>
<dbReference type="NCBIfam" id="NF004126">
    <property type="entry name" value="PRK05614.1"/>
    <property type="match status" value="1"/>
</dbReference>
<dbReference type="GO" id="GO:0006099">
    <property type="term" value="P:tricarboxylic acid cycle"/>
    <property type="evidence" value="ECO:0007669"/>
    <property type="project" value="UniProtKB-UniRule"/>
</dbReference>
<evidence type="ECO:0000256" key="9">
    <source>
        <dbReference type="RuleBase" id="RU003370"/>
    </source>
</evidence>
<dbReference type="Gene3D" id="1.10.230.10">
    <property type="entry name" value="Cytochrome P450-Terp, domain 2"/>
    <property type="match status" value="1"/>
</dbReference>
<keyword evidence="4 7" id="KW-0808">Transferase</keyword>
<evidence type="ECO:0000256" key="1">
    <source>
        <dbReference type="ARBA" id="ARBA00004751"/>
    </source>
</evidence>
<sequence length="429" mass="48321">MENKQRTATLTLDDGRSIELPILSGTLGPDVVDMRGLNKLGVFTYDPAFFATASCTSAITFIDGDAGLLFYRGYPIEQLAEKSDFLEVCYLLLNGELPNAAQKTEFRQIITHHTMVHDQLARFFNGFRRDAHPMAVMVGVVGALSAFYHDSLDISNPQHREISAHRLLAKVPTLAAMAYKYNVGEPFMYPKNKFSYVENFLYMMFATPADDYVPNPLLVRALERIFILHADHEQNASTSTVRLAGSSGANPFACVASGIAALWGPAHGGANEAALKMLEEIGDVSRVAEYVQGVKDKKYRLMGFGHRVYKNMDPRANVMRETCYEVLKELKLENNKLFELAMELERTALSDPYFIERKLYPNVDFYSGIVLRAIGIPTNMFTVIFALARTIGWVSQWNEMIGDSEHKIGRPRQLYRGALKRDFVPMEKR</sequence>
<dbReference type="Proteomes" id="UP001319121">
    <property type="component" value="Chromosome"/>
</dbReference>
<organism evidence="11 12">
    <name type="scientific">Ferrigenium kumadai</name>
    <dbReference type="NCBI Taxonomy" id="1682490"/>
    <lineage>
        <taxon>Bacteria</taxon>
        <taxon>Pseudomonadati</taxon>
        <taxon>Pseudomonadota</taxon>
        <taxon>Betaproteobacteria</taxon>
        <taxon>Nitrosomonadales</taxon>
        <taxon>Gallionellaceae</taxon>
        <taxon>Ferrigenium</taxon>
    </lineage>
</organism>
<evidence type="ECO:0000256" key="10">
    <source>
        <dbReference type="RuleBase" id="RU003406"/>
    </source>
</evidence>
<reference evidence="11 12" key="1">
    <citation type="submission" date="2019-03" db="EMBL/GenBank/DDBJ databases">
        <title>Complete genome sequence of Ferrigenium kumadai strain An22, a microaerophilic iron-oxidizing bacterium isolated from a paddy field soil.</title>
        <authorList>
            <person name="Watanabe T."/>
            <person name="Asakawa S."/>
        </authorList>
    </citation>
    <scope>NUCLEOTIDE SEQUENCE [LARGE SCALE GENOMIC DNA]</scope>
    <source>
        <strain evidence="11 12">An22</strain>
    </source>
</reference>
<dbReference type="InterPro" id="IPR010953">
    <property type="entry name" value="Citrate_synthase_typ-I"/>
</dbReference>
<comment type="catalytic activity">
    <reaction evidence="5 9">
        <text>oxaloacetate + acetyl-CoA + H2O = citrate + CoA + H(+)</text>
        <dbReference type="Rhea" id="RHEA:16845"/>
        <dbReference type="ChEBI" id="CHEBI:15377"/>
        <dbReference type="ChEBI" id="CHEBI:15378"/>
        <dbReference type="ChEBI" id="CHEBI:16452"/>
        <dbReference type="ChEBI" id="CHEBI:16947"/>
        <dbReference type="ChEBI" id="CHEBI:57287"/>
        <dbReference type="ChEBI" id="CHEBI:57288"/>
        <dbReference type="EC" id="2.3.3.16"/>
    </reaction>
</comment>
<dbReference type="FunFam" id="1.10.230.10:FF:000002">
    <property type="entry name" value="Citrate synthase"/>
    <property type="match status" value="1"/>
</dbReference>
<dbReference type="AlphaFoldDB" id="A0AAN1VZP7"/>
<evidence type="ECO:0000313" key="11">
    <source>
        <dbReference type="EMBL" id="BBI99663.1"/>
    </source>
</evidence>
<keyword evidence="3 9" id="KW-0816">Tricarboxylic acid cycle</keyword>
<dbReference type="InterPro" id="IPR036969">
    <property type="entry name" value="Citrate_synthase_sf"/>
</dbReference>
<keyword evidence="12" id="KW-1185">Reference proteome</keyword>
<comment type="similarity">
    <text evidence="2 7 10">Belongs to the citrate synthase family.</text>
</comment>
<dbReference type="InterPro" id="IPR016142">
    <property type="entry name" value="Citrate_synth-like_lrg_a-sub"/>
</dbReference>
<feature type="active site" evidence="8">
    <location>
        <position position="364"/>
    </location>
</feature>
<dbReference type="KEGG" id="fku:FGKAn22_13560"/>
<dbReference type="PROSITE" id="PS00480">
    <property type="entry name" value="CITRATE_SYNTHASE"/>
    <property type="match status" value="1"/>
</dbReference>
<evidence type="ECO:0000256" key="8">
    <source>
        <dbReference type="PIRSR" id="PIRSR001369-1"/>
    </source>
</evidence>
<dbReference type="NCBIfam" id="TIGR01798">
    <property type="entry name" value="cit_synth_I"/>
    <property type="match status" value="1"/>
</dbReference>
<dbReference type="SUPFAM" id="SSF48256">
    <property type="entry name" value="Citrate synthase"/>
    <property type="match status" value="1"/>
</dbReference>
<evidence type="ECO:0000256" key="3">
    <source>
        <dbReference type="ARBA" id="ARBA00022532"/>
    </source>
</evidence>
<evidence type="ECO:0000256" key="4">
    <source>
        <dbReference type="ARBA" id="ARBA00022679"/>
    </source>
</evidence>
<dbReference type="PANTHER" id="PTHR42871:SF1">
    <property type="entry name" value="CITRATE SYNTHASE"/>
    <property type="match status" value="1"/>
</dbReference>
<dbReference type="Gene3D" id="2.20.28.60">
    <property type="match status" value="1"/>
</dbReference>
<dbReference type="EMBL" id="AP019536">
    <property type="protein sequence ID" value="BBI99663.1"/>
    <property type="molecule type" value="Genomic_DNA"/>
</dbReference>
<protein>
    <recommendedName>
        <fullName evidence="6 7">Citrate synthase</fullName>
    </recommendedName>
</protein>
<evidence type="ECO:0000256" key="5">
    <source>
        <dbReference type="ARBA" id="ARBA00049288"/>
    </source>
</evidence>
<evidence type="ECO:0000313" key="12">
    <source>
        <dbReference type="Proteomes" id="UP001319121"/>
    </source>
</evidence>
<dbReference type="GO" id="GO:0005737">
    <property type="term" value="C:cytoplasm"/>
    <property type="evidence" value="ECO:0007669"/>
    <property type="project" value="InterPro"/>
</dbReference>
<dbReference type="CDD" id="cd06114">
    <property type="entry name" value="EcCS_like"/>
    <property type="match status" value="1"/>
</dbReference>